<dbReference type="AlphaFoldDB" id="A0A1U9JWX9"/>
<evidence type="ECO:0000256" key="1">
    <source>
        <dbReference type="ARBA" id="ARBA00022857"/>
    </source>
</evidence>
<dbReference type="SUPFAM" id="SSF50129">
    <property type="entry name" value="GroES-like"/>
    <property type="match status" value="1"/>
</dbReference>
<dbReference type="KEGG" id="thd:BHV28_16530"/>
<name>A0A1U9JWX9_9HYPH</name>
<dbReference type="Pfam" id="PF08240">
    <property type="entry name" value="ADH_N"/>
    <property type="match status" value="1"/>
</dbReference>
<dbReference type="InterPro" id="IPR011032">
    <property type="entry name" value="GroES-like_sf"/>
</dbReference>
<dbReference type="CDD" id="cd05276">
    <property type="entry name" value="p53_inducible_oxidoreductase"/>
    <property type="match status" value="1"/>
</dbReference>
<dbReference type="InterPro" id="IPR014189">
    <property type="entry name" value="Quinone_OxRdtase_PIG3"/>
</dbReference>
<dbReference type="Gene3D" id="3.40.50.720">
    <property type="entry name" value="NAD(P)-binding Rossmann-like Domain"/>
    <property type="match status" value="1"/>
</dbReference>
<protein>
    <submittedName>
        <fullName evidence="4">NAD(P)H quinone oxidoreductase, PIG3 family</fullName>
    </submittedName>
</protein>
<organism evidence="4 5">
    <name type="scientific">Candidatus Tokpelaia hoelldobleri</name>
    <dbReference type="NCBI Taxonomy" id="1902579"/>
    <lineage>
        <taxon>Bacteria</taxon>
        <taxon>Pseudomonadati</taxon>
        <taxon>Pseudomonadota</taxon>
        <taxon>Alphaproteobacteria</taxon>
        <taxon>Hyphomicrobiales</taxon>
        <taxon>Candidatus Tokpelaia</taxon>
    </lineage>
</organism>
<keyword evidence="1" id="KW-0521">NADP</keyword>
<keyword evidence="2" id="KW-0560">Oxidoreductase</keyword>
<dbReference type="InterPro" id="IPR020843">
    <property type="entry name" value="ER"/>
</dbReference>
<dbReference type="Proteomes" id="UP000188912">
    <property type="component" value="Chromosome"/>
</dbReference>
<gene>
    <name evidence="4" type="ORF">BHV28_16530</name>
</gene>
<evidence type="ECO:0000313" key="5">
    <source>
        <dbReference type="Proteomes" id="UP000188912"/>
    </source>
</evidence>
<reference evidence="4 5" key="2">
    <citation type="journal article" date="2016" name="Sci. Rep.">
        <title>The genome of Rhizobiales bacteria in predatory ants reveals urease gene functions but no genes for nitrogen fixation.</title>
        <authorList>
            <person name="Neuvonen M.M."/>
            <person name="Tamarit D."/>
            <person name="Naslund K."/>
            <person name="Liebig J."/>
            <person name="Feldhaar H."/>
            <person name="Moran N.A."/>
            <person name="Guy L."/>
            <person name="Andersson S.G."/>
        </authorList>
    </citation>
    <scope>NUCLEOTIDE SEQUENCE [LARGE SCALE GENOMIC DNA]</scope>
    <source>
        <strain evidence="4 5">Hsal</strain>
    </source>
</reference>
<evidence type="ECO:0000313" key="4">
    <source>
        <dbReference type="EMBL" id="AQS42331.1"/>
    </source>
</evidence>
<dbReference type="Pfam" id="PF00107">
    <property type="entry name" value="ADH_zinc_N"/>
    <property type="match status" value="1"/>
</dbReference>
<dbReference type="NCBIfam" id="TIGR02824">
    <property type="entry name" value="quinone_pig3"/>
    <property type="match status" value="1"/>
</dbReference>
<dbReference type="EMBL" id="CP017315">
    <property type="protein sequence ID" value="AQS42331.1"/>
    <property type="molecule type" value="Genomic_DNA"/>
</dbReference>
<reference evidence="4 5" key="1">
    <citation type="journal article" date="2010" name="Science">
        <title>Genomic comparison of the ants Camponotus floridanus and Harpegnathos saltator.</title>
        <authorList>
            <person name="Bonasio R."/>
            <person name="Zhang G."/>
            <person name="Ye C."/>
            <person name="Mutti N.S."/>
            <person name="Fang X."/>
            <person name="Qin N."/>
            <person name="Donahue G."/>
            <person name="Yang P."/>
            <person name="Li Q."/>
            <person name="Li C."/>
            <person name="Zhang P."/>
            <person name="Huang Z."/>
            <person name="Berger S.L."/>
            <person name="Reinberg D."/>
            <person name="Wang J."/>
            <person name="Liebig J."/>
        </authorList>
    </citation>
    <scope>NUCLEOTIDE SEQUENCE [LARGE SCALE GENOMIC DNA]</scope>
    <source>
        <strain evidence="4 5">Hsal</strain>
    </source>
</reference>
<dbReference type="Gene3D" id="3.90.180.10">
    <property type="entry name" value="Medium-chain alcohol dehydrogenases, catalytic domain"/>
    <property type="match status" value="1"/>
</dbReference>
<dbReference type="PANTHER" id="PTHR48106">
    <property type="entry name" value="QUINONE OXIDOREDUCTASE PIG3-RELATED"/>
    <property type="match status" value="1"/>
</dbReference>
<accession>A0A1U9JWX9</accession>
<dbReference type="GO" id="GO:0070402">
    <property type="term" value="F:NADPH binding"/>
    <property type="evidence" value="ECO:0007669"/>
    <property type="project" value="TreeGrafter"/>
</dbReference>
<dbReference type="STRING" id="1902579.BHV28_16530"/>
<evidence type="ECO:0000256" key="2">
    <source>
        <dbReference type="ARBA" id="ARBA00023002"/>
    </source>
</evidence>
<sequence length="330" mass="34970">MLPKTMKAIEITAAGAPDVLRYTSLPAPQPASHEILIRVHAAGVNRPDVAQRQGSYPPPPGASPLPGLEIAGEVVACGKEAKAYAAGAKVMALIAGGGYAEYAVVDERNALPIPAGMDDIHAAAVPETFFTVWDNVFRRGGLKKGETLLVHGGSSGIGTTAIQLAKAFGAAVIITAGSAEKCQACEKLGADLAVNYREQDFVEAVNSFTRGKGVDVILDMVGGDYTEKNYKAAAVEGRIVQIAFLHGHKPAINLNLLMQKRLCHTGSTLRARDVAFKAEIAADLRAKVWPFLEQGTVKPLIDTVLPLEQAAKAHERMEKSNHIGKIVLKV</sequence>
<keyword evidence="5" id="KW-1185">Reference proteome</keyword>
<dbReference type="InterPro" id="IPR013149">
    <property type="entry name" value="ADH-like_C"/>
</dbReference>
<dbReference type="SMART" id="SM00829">
    <property type="entry name" value="PKS_ER"/>
    <property type="match status" value="1"/>
</dbReference>
<evidence type="ECO:0000259" key="3">
    <source>
        <dbReference type="SMART" id="SM00829"/>
    </source>
</evidence>
<dbReference type="SUPFAM" id="SSF51735">
    <property type="entry name" value="NAD(P)-binding Rossmann-fold domains"/>
    <property type="match status" value="1"/>
</dbReference>
<feature type="domain" description="Enoyl reductase (ER)" evidence="3">
    <location>
        <begin position="15"/>
        <end position="328"/>
    </location>
</feature>
<dbReference type="PANTHER" id="PTHR48106:SF8">
    <property type="entry name" value="OS02G0805600 PROTEIN"/>
    <property type="match status" value="1"/>
</dbReference>
<dbReference type="InterPro" id="IPR013154">
    <property type="entry name" value="ADH-like_N"/>
</dbReference>
<dbReference type="InterPro" id="IPR036291">
    <property type="entry name" value="NAD(P)-bd_dom_sf"/>
</dbReference>
<dbReference type="GO" id="GO:0016651">
    <property type="term" value="F:oxidoreductase activity, acting on NAD(P)H"/>
    <property type="evidence" value="ECO:0007669"/>
    <property type="project" value="TreeGrafter"/>
</dbReference>
<proteinExistence type="predicted"/>